<keyword evidence="2" id="KW-1185">Reference proteome</keyword>
<accession>A0A3R7YXT4</accession>
<protein>
    <submittedName>
        <fullName evidence="1">Uncharacterized protein</fullName>
    </submittedName>
</protein>
<dbReference type="Proteomes" id="UP000284702">
    <property type="component" value="Unassembled WGS sequence"/>
</dbReference>
<reference evidence="1" key="1">
    <citation type="submission" date="2018-07" db="EMBL/GenBank/DDBJ databases">
        <title>Annotation of Aphanomyces astaci genome assembly.</title>
        <authorList>
            <person name="Studholme D.J."/>
        </authorList>
    </citation>
    <scope>NUCLEOTIDE SEQUENCE [LARGE SCALE GENOMIC DNA]</scope>
    <source>
        <strain evidence="1">Pc</strain>
    </source>
</reference>
<dbReference type="Gene3D" id="1.20.120.430">
    <property type="entry name" value="tRNA modification GTPase MnmE domain 2"/>
    <property type="match status" value="1"/>
</dbReference>
<name>A0A3R7YXT4_APHAT</name>
<proteinExistence type="predicted"/>
<dbReference type="SUPFAM" id="SSF116878">
    <property type="entry name" value="TrmE connector domain"/>
    <property type="match status" value="1"/>
</dbReference>
<gene>
    <name evidence="1" type="ORF">B5M09_010708</name>
</gene>
<organism evidence="1 2">
    <name type="scientific">Aphanomyces astaci</name>
    <name type="common">Crayfish plague agent</name>
    <dbReference type="NCBI Taxonomy" id="112090"/>
    <lineage>
        <taxon>Eukaryota</taxon>
        <taxon>Sar</taxon>
        <taxon>Stramenopiles</taxon>
        <taxon>Oomycota</taxon>
        <taxon>Saprolegniomycetes</taxon>
        <taxon>Saprolegniales</taxon>
        <taxon>Verrucalvaceae</taxon>
        <taxon>Aphanomyces</taxon>
    </lineage>
</organism>
<comment type="caution">
    <text evidence="1">The sequence shown here is derived from an EMBL/GenBank/DDBJ whole genome shotgun (WGS) entry which is preliminary data.</text>
</comment>
<sequence>VELYVHGSRPVISGVLQALGTLPISGTIGQVYDDWRRSIMQCLAHSEALIDFGEDEDDVTDDAYIAVIQS</sequence>
<evidence type="ECO:0000313" key="2">
    <source>
        <dbReference type="Proteomes" id="UP000284702"/>
    </source>
</evidence>
<dbReference type="AlphaFoldDB" id="A0A3R7YXT4"/>
<feature type="non-terminal residue" evidence="1">
    <location>
        <position position="1"/>
    </location>
</feature>
<dbReference type="EMBL" id="MZMZ02000630">
    <property type="protein sequence ID" value="RQM30625.1"/>
    <property type="molecule type" value="Genomic_DNA"/>
</dbReference>
<evidence type="ECO:0000313" key="1">
    <source>
        <dbReference type="EMBL" id="RQM30625.1"/>
    </source>
</evidence>
<dbReference type="VEuPathDB" id="FungiDB:H257_03482"/>
<dbReference type="InterPro" id="IPR027368">
    <property type="entry name" value="MnmE_dom2"/>
</dbReference>